<comment type="similarity">
    <text evidence="1">Belongs to the ROK (NagC/XylR) family.</text>
</comment>
<dbReference type="Pfam" id="PF12802">
    <property type="entry name" value="MarR_2"/>
    <property type="match status" value="1"/>
</dbReference>
<evidence type="ECO:0000313" key="3">
    <source>
        <dbReference type="EMBL" id="AVR97822.1"/>
    </source>
</evidence>
<dbReference type="EMBL" id="CP028324">
    <property type="protein sequence ID" value="AVR97822.1"/>
    <property type="molecule type" value="Genomic_DNA"/>
</dbReference>
<dbReference type="AlphaFoldDB" id="A0A2R4CE35"/>
<dbReference type="GO" id="GO:0004674">
    <property type="term" value="F:protein serine/threonine kinase activity"/>
    <property type="evidence" value="ECO:0007669"/>
    <property type="project" value="UniProtKB-KW"/>
</dbReference>
<evidence type="ECO:0000313" key="4">
    <source>
        <dbReference type="Proteomes" id="UP000240505"/>
    </source>
</evidence>
<gene>
    <name evidence="3" type="ORF">C9I28_20920</name>
</gene>
<dbReference type="InterPro" id="IPR000600">
    <property type="entry name" value="ROK"/>
</dbReference>
<dbReference type="Gene3D" id="3.30.420.40">
    <property type="match status" value="2"/>
</dbReference>
<dbReference type="PANTHER" id="PTHR18964:SF149">
    <property type="entry name" value="BIFUNCTIONAL UDP-N-ACETYLGLUCOSAMINE 2-EPIMERASE_N-ACETYLMANNOSAMINE KINASE"/>
    <property type="match status" value="1"/>
</dbReference>
<name>A0A2R4CE35_9BURK</name>
<proteinExistence type="inferred from homology"/>
<keyword evidence="3" id="KW-0808">Transferase</keyword>
<dbReference type="RefSeq" id="WP_107143162.1">
    <property type="nucleotide sequence ID" value="NZ_CP028324.1"/>
</dbReference>
<accession>A0A2R4CE35</accession>
<dbReference type="Proteomes" id="UP000240505">
    <property type="component" value="Chromosome"/>
</dbReference>
<evidence type="ECO:0000256" key="1">
    <source>
        <dbReference type="ARBA" id="ARBA00006479"/>
    </source>
</evidence>
<dbReference type="KEGG" id="masz:C9I28_20920"/>
<evidence type="ECO:0000259" key="2">
    <source>
        <dbReference type="Pfam" id="PF12802"/>
    </source>
</evidence>
<dbReference type="SUPFAM" id="SSF53067">
    <property type="entry name" value="Actin-like ATPase domain"/>
    <property type="match status" value="1"/>
</dbReference>
<dbReference type="InterPro" id="IPR043129">
    <property type="entry name" value="ATPase_NBD"/>
</dbReference>
<sequence length="405" mass="42864">MTPDGAWLRPRGSSQSGMSHFNERVLLQAIRLNGGLPQADLARLTRLSTQAVALIVRRLAAQGLVVRSAPRRGKVGQPSVPIMLDPDGAYFIGVQVGRRGVELLLVDFAGHIRARDALAYRHPDPDLLFGQIDAGLQALRRQLGPRQAARLRGIGVAAPLSLGGWQTLLGGDAQQAARWDRIDLRAGVQACSDVPVVFAKDTVAACVAELVAGHGRSLRSFVYIFVGTFIGGALVLDSSVHAGLKGNAGALGSLPLACGDEDGAPAQLLSTASLFALERRYLHAGLDQRAAHDARALQRPWLAHTEAWLEGAARAIALAACNATCLVDVGHVVLDSSAHPALLARLLERSTQALSYYRWEGVRRPSLQGGVIGADARAVGAALLPLHANFAPDRDLFLKILSAAA</sequence>
<dbReference type="InterPro" id="IPR036390">
    <property type="entry name" value="WH_DNA-bd_sf"/>
</dbReference>
<organism evidence="3 4">
    <name type="scientific">Pseudoduganella armeniaca</name>
    <dbReference type="NCBI Taxonomy" id="2072590"/>
    <lineage>
        <taxon>Bacteria</taxon>
        <taxon>Pseudomonadati</taxon>
        <taxon>Pseudomonadota</taxon>
        <taxon>Betaproteobacteria</taxon>
        <taxon>Burkholderiales</taxon>
        <taxon>Oxalobacteraceae</taxon>
        <taxon>Telluria group</taxon>
        <taxon>Pseudoduganella</taxon>
    </lineage>
</organism>
<dbReference type="SUPFAM" id="SSF46785">
    <property type="entry name" value="Winged helix' DNA-binding domain"/>
    <property type="match status" value="1"/>
</dbReference>
<protein>
    <submittedName>
        <fullName evidence="3">Serine/threonine protein kinase</fullName>
    </submittedName>
</protein>
<keyword evidence="3" id="KW-0723">Serine/threonine-protein kinase</keyword>
<dbReference type="GO" id="GO:0003700">
    <property type="term" value="F:DNA-binding transcription factor activity"/>
    <property type="evidence" value="ECO:0007669"/>
    <property type="project" value="InterPro"/>
</dbReference>
<dbReference type="InterPro" id="IPR000835">
    <property type="entry name" value="HTH_MarR-typ"/>
</dbReference>
<dbReference type="Pfam" id="PF00480">
    <property type="entry name" value="ROK"/>
    <property type="match status" value="1"/>
</dbReference>
<dbReference type="Gene3D" id="1.10.10.10">
    <property type="entry name" value="Winged helix-like DNA-binding domain superfamily/Winged helix DNA-binding domain"/>
    <property type="match status" value="1"/>
</dbReference>
<reference evidence="3 4" key="1">
    <citation type="submission" date="2018-03" db="EMBL/GenBank/DDBJ databases">
        <title>Massilia armeniaca sp. nov., isolated from desert soil.</title>
        <authorList>
            <person name="Huang H."/>
            <person name="Ren M."/>
        </authorList>
    </citation>
    <scope>NUCLEOTIDE SEQUENCE [LARGE SCALE GENOMIC DNA]</scope>
    <source>
        <strain evidence="3 4">ZMN-3</strain>
    </source>
</reference>
<dbReference type="PANTHER" id="PTHR18964">
    <property type="entry name" value="ROK (REPRESSOR, ORF, KINASE) FAMILY"/>
    <property type="match status" value="1"/>
</dbReference>
<keyword evidence="4" id="KW-1185">Reference proteome</keyword>
<dbReference type="CDD" id="cd23763">
    <property type="entry name" value="ASKHA_ATPase_ROK"/>
    <property type="match status" value="1"/>
</dbReference>
<feature type="domain" description="HTH marR-type" evidence="2">
    <location>
        <begin position="26"/>
        <end position="71"/>
    </location>
</feature>
<dbReference type="InterPro" id="IPR036388">
    <property type="entry name" value="WH-like_DNA-bd_sf"/>
</dbReference>
<dbReference type="OrthoDB" id="8595273at2"/>
<keyword evidence="3" id="KW-0418">Kinase</keyword>